<comment type="caution">
    <text evidence="2">The sequence shown here is derived from an EMBL/GenBank/DDBJ whole genome shotgun (WGS) entry which is preliminary data.</text>
</comment>
<protein>
    <submittedName>
        <fullName evidence="2">Winged helix-turn-helix transcriptional regulator</fullName>
    </submittedName>
</protein>
<evidence type="ECO:0000313" key="2">
    <source>
        <dbReference type="EMBL" id="TNU94773.1"/>
    </source>
</evidence>
<name>A0A5C5C8H2_EGGLN</name>
<dbReference type="SUPFAM" id="SSF46785">
    <property type="entry name" value="Winged helix' DNA-binding domain"/>
    <property type="match status" value="1"/>
</dbReference>
<dbReference type="EMBL" id="VEVP01000004">
    <property type="protein sequence ID" value="TNU94773.1"/>
    <property type="molecule type" value="Genomic_DNA"/>
</dbReference>
<dbReference type="GO" id="GO:0003700">
    <property type="term" value="F:DNA-binding transcription factor activity"/>
    <property type="evidence" value="ECO:0007669"/>
    <property type="project" value="InterPro"/>
</dbReference>
<dbReference type="InterPro" id="IPR036390">
    <property type="entry name" value="WH_DNA-bd_sf"/>
</dbReference>
<dbReference type="PANTHER" id="PTHR33164">
    <property type="entry name" value="TRANSCRIPTIONAL REGULATOR, MARR FAMILY"/>
    <property type="match status" value="1"/>
</dbReference>
<dbReference type="AlphaFoldDB" id="A0A5C5C8H2"/>
<dbReference type="PROSITE" id="PS50995">
    <property type="entry name" value="HTH_MARR_2"/>
    <property type="match status" value="1"/>
</dbReference>
<accession>A0A5C5C8H2</accession>
<dbReference type="RefSeq" id="WP_139912133.1">
    <property type="nucleotide sequence ID" value="NZ_AP025575.1"/>
</dbReference>
<gene>
    <name evidence="2" type="ORF">FIC87_02640</name>
</gene>
<dbReference type="InterPro" id="IPR039422">
    <property type="entry name" value="MarR/SlyA-like"/>
</dbReference>
<sequence>MPKKDSGRKGEAAASRDEFMEVLQALYGEGLTEDYLMPTLELNRSLLKSMAQYERFAKQHKLNLNSLLVLLVLYYAKGACSQQLVSKTLWLPKQTVGSILAGLKMKGYTQEAVSPVDARAKTISLTDEGTRFCEQVFASLHRLESEALQGTDVEDIKAATRSVDAYAEAFGRGLDELDEG</sequence>
<dbReference type="GO" id="GO:0006950">
    <property type="term" value="P:response to stress"/>
    <property type="evidence" value="ECO:0007669"/>
    <property type="project" value="TreeGrafter"/>
</dbReference>
<reference evidence="2 3" key="1">
    <citation type="journal article" date="2005" name="Appl. Environ. Microbiol.">
        <title>Intestinal bacterial communities that produce active estrogen-like compounds enterodiol and enterolactone in humans.</title>
        <authorList>
            <person name="Clavel T."/>
            <person name="Henderson G."/>
            <person name="Alpert C.A."/>
            <person name="Philippe C."/>
            <person name="Rigottier-Gois L."/>
            <person name="Dore J."/>
            <person name="Blaut M."/>
        </authorList>
    </citation>
    <scope>NUCLEOTIDE SEQUENCE [LARGE SCALE GENOMIC DNA]</scope>
    <source>
        <strain evidence="2 3">SECO-MT75m2</strain>
    </source>
</reference>
<evidence type="ECO:0000313" key="3">
    <source>
        <dbReference type="Proteomes" id="UP000312594"/>
    </source>
</evidence>
<dbReference type="InterPro" id="IPR036388">
    <property type="entry name" value="WH-like_DNA-bd_sf"/>
</dbReference>
<dbReference type="Gene3D" id="1.10.10.10">
    <property type="entry name" value="Winged helix-like DNA-binding domain superfamily/Winged helix DNA-binding domain"/>
    <property type="match status" value="1"/>
</dbReference>
<feature type="domain" description="HTH marR-type" evidence="1">
    <location>
        <begin position="33"/>
        <end position="168"/>
    </location>
</feature>
<dbReference type="InterPro" id="IPR000835">
    <property type="entry name" value="HTH_MarR-typ"/>
</dbReference>
<dbReference type="Proteomes" id="UP000312594">
    <property type="component" value="Unassembled WGS sequence"/>
</dbReference>
<dbReference type="SMART" id="SM00347">
    <property type="entry name" value="HTH_MARR"/>
    <property type="match status" value="1"/>
</dbReference>
<proteinExistence type="predicted"/>
<organism evidence="2 3">
    <name type="scientific">Eggerthella lenta</name>
    <name type="common">Eubacterium lentum</name>
    <dbReference type="NCBI Taxonomy" id="84112"/>
    <lineage>
        <taxon>Bacteria</taxon>
        <taxon>Bacillati</taxon>
        <taxon>Actinomycetota</taxon>
        <taxon>Coriobacteriia</taxon>
        <taxon>Eggerthellales</taxon>
        <taxon>Eggerthellaceae</taxon>
        <taxon>Eggerthella</taxon>
    </lineage>
</organism>
<dbReference type="PANTHER" id="PTHR33164:SF43">
    <property type="entry name" value="HTH-TYPE TRANSCRIPTIONAL REPRESSOR YETL"/>
    <property type="match status" value="1"/>
</dbReference>
<evidence type="ECO:0000259" key="1">
    <source>
        <dbReference type="PROSITE" id="PS50995"/>
    </source>
</evidence>